<dbReference type="EMBL" id="JBHRXX010000001">
    <property type="protein sequence ID" value="MFC3681996.1"/>
    <property type="molecule type" value="Genomic_DNA"/>
</dbReference>
<dbReference type="InterPro" id="IPR001623">
    <property type="entry name" value="DnaJ_domain"/>
</dbReference>
<feature type="domain" description="J" evidence="2">
    <location>
        <begin position="85"/>
        <end position="151"/>
    </location>
</feature>
<dbReference type="InterPro" id="IPR036869">
    <property type="entry name" value="J_dom_sf"/>
</dbReference>
<reference evidence="4" key="1">
    <citation type="journal article" date="2019" name="Int. J. Syst. Evol. Microbiol.">
        <title>The Global Catalogue of Microorganisms (GCM) 10K type strain sequencing project: providing services to taxonomists for standard genome sequencing and annotation.</title>
        <authorList>
            <consortium name="The Broad Institute Genomics Platform"/>
            <consortium name="The Broad Institute Genome Sequencing Center for Infectious Disease"/>
            <person name="Wu L."/>
            <person name="Ma J."/>
        </authorList>
    </citation>
    <scope>NUCLEOTIDE SEQUENCE [LARGE SCALE GENOMIC DNA]</scope>
    <source>
        <strain evidence="4">KCTC 42501</strain>
    </source>
</reference>
<dbReference type="CDD" id="cd06257">
    <property type="entry name" value="DnaJ"/>
    <property type="match status" value="1"/>
</dbReference>
<sequence>MQPIPPPPVAHPRAGGVLGALLDFEQAPGRYPVARREPALLFDQLGTVLRLASNRAVDGGTASAPRARQAARFFVRTVMLRSGADHYTLLGLTPAATPEQLREHYRMMIRLVHPDFVHAEEAWPADAAARINIAHDVLSSPERRQRYDATLAPPRAQPQPAPVVPPRPRGRGAPPKRLPARRTTQGVVAAILLLAGLGWWVGGPRRSGGSLMAQAPRPDKTVPPAGPVTAPPALRLEDVRPTLDQVLGALRSGRGETVLQVLHQEWRSHPETTRFVGDFNQRLAGRTVRGLDEVKNQLSRAADGFVVDSALDFRLQNAQQQDETLRLNLQSVFQVQQGSPVLTRLVAQP</sequence>
<gene>
    <name evidence="3" type="ORF">ACFOPI_00235</name>
</gene>
<dbReference type="Proteomes" id="UP001595729">
    <property type="component" value="Unassembled WGS sequence"/>
</dbReference>
<feature type="compositionally biased region" description="Pro residues" evidence="1">
    <location>
        <begin position="155"/>
        <end position="167"/>
    </location>
</feature>
<dbReference type="Gene3D" id="1.10.287.110">
    <property type="entry name" value="DnaJ domain"/>
    <property type="match status" value="1"/>
</dbReference>
<dbReference type="RefSeq" id="WP_382169588.1">
    <property type="nucleotide sequence ID" value="NZ_JBHRXX010000001.1"/>
</dbReference>
<feature type="region of interest" description="Disordered" evidence="1">
    <location>
        <begin position="150"/>
        <end position="181"/>
    </location>
</feature>
<proteinExistence type="predicted"/>
<evidence type="ECO:0000313" key="4">
    <source>
        <dbReference type="Proteomes" id="UP001595729"/>
    </source>
</evidence>
<dbReference type="Pfam" id="PF00226">
    <property type="entry name" value="DnaJ"/>
    <property type="match status" value="1"/>
</dbReference>
<evidence type="ECO:0000256" key="1">
    <source>
        <dbReference type="SAM" id="MobiDB-lite"/>
    </source>
</evidence>
<dbReference type="PROSITE" id="PS50076">
    <property type="entry name" value="DNAJ_2"/>
    <property type="match status" value="1"/>
</dbReference>
<dbReference type="InterPro" id="IPR050817">
    <property type="entry name" value="DjlA_DnaK_co-chaperone"/>
</dbReference>
<protein>
    <submittedName>
        <fullName evidence="3">J domain-containing protein</fullName>
    </submittedName>
</protein>
<dbReference type="PANTHER" id="PTHR24074">
    <property type="entry name" value="CO-CHAPERONE PROTEIN DJLA"/>
    <property type="match status" value="1"/>
</dbReference>
<dbReference type="SMART" id="SM00271">
    <property type="entry name" value="DnaJ"/>
    <property type="match status" value="1"/>
</dbReference>
<accession>A0ABV7VZ22</accession>
<evidence type="ECO:0000259" key="2">
    <source>
        <dbReference type="PROSITE" id="PS50076"/>
    </source>
</evidence>
<organism evidence="3 4">
    <name type="scientific">Hydrogenophaga luteola</name>
    <dbReference type="NCBI Taxonomy" id="1591122"/>
    <lineage>
        <taxon>Bacteria</taxon>
        <taxon>Pseudomonadati</taxon>
        <taxon>Pseudomonadota</taxon>
        <taxon>Betaproteobacteria</taxon>
        <taxon>Burkholderiales</taxon>
        <taxon>Comamonadaceae</taxon>
        <taxon>Hydrogenophaga</taxon>
    </lineage>
</organism>
<evidence type="ECO:0000313" key="3">
    <source>
        <dbReference type="EMBL" id="MFC3681996.1"/>
    </source>
</evidence>
<keyword evidence="4" id="KW-1185">Reference proteome</keyword>
<comment type="caution">
    <text evidence="3">The sequence shown here is derived from an EMBL/GenBank/DDBJ whole genome shotgun (WGS) entry which is preliminary data.</text>
</comment>
<name>A0ABV7VZ22_9BURK</name>
<dbReference type="SUPFAM" id="SSF46565">
    <property type="entry name" value="Chaperone J-domain"/>
    <property type="match status" value="1"/>
</dbReference>